<sequence length="146" mass="16218">MTTLLLPAPLITCQVLNRYTAAGKFDQEVQVESVSGTLAFLTDYATVFKQPQASGEVQAYRPERPAPTYRVREVPTLTSQQRHRLEAAVWEHTYGDFKGETNGQRCVMGLTRGGTCSQPLSAYTSLQLLDKLPAKVKPAFASYYAR</sequence>
<evidence type="ECO:0000313" key="1">
    <source>
        <dbReference type="EMBL" id="MBO3273092.1"/>
    </source>
</evidence>
<dbReference type="RefSeq" id="WP_208309239.1">
    <property type="nucleotide sequence ID" value="NZ_JAGETX010000024.1"/>
</dbReference>
<dbReference type="Proteomes" id="UP000670527">
    <property type="component" value="Unassembled WGS sequence"/>
</dbReference>
<proteinExistence type="predicted"/>
<name>A0ABS3THF3_9BACT</name>
<dbReference type="EMBL" id="JAGETX010000024">
    <property type="protein sequence ID" value="MBO3273092.1"/>
    <property type="molecule type" value="Genomic_DNA"/>
</dbReference>
<accession>A0ABS3THF3</accession>
<evidence type="ECO:0000313" key="2">
    <source>
        <dbReference type="Proteomes" id="UP000670527"/>
    </source>
</evidence>
<organism evidence="1 2">
    <name type="scientific">Hymenobacter defluvii</name>
    <dbReference type="NCBI Taxonomy" id="2054411"/>
    <lineage>
        <taxon>Bacteria</taxon>
        <taxon>Pseudomonadati</taxon>
        <taxon>Bacteroidota</taxon>
        <taxon>Cytophagia</taxon>
        <taxon>Cytophagales</taxon>
        <taxon>Hymenobacteraceae</taxon>
        <taxon>Hymenobacter</taxon>
    </lineage>
</organism>
<comment type="caution">
    <text evidence="1">The sequence shown here is derived from an EMBL/GenBank/DDBJ whole genome shotgun (WGS) entry which is preliminary data.</text>
</comment>
<reference evidence="1 2" key="1">
    <citation type="submission" date="2021-03" db="EMBL/GenBank/DDBJ databases">
        <authorList>
            <person name="Kim M.K."/>
        </authorList>
    </citation>
    <scope>NUCLEOTIDE SEQUENCE [LARGE SCALE GENOMIC DNA]</scope>
    <source>
        <strain evidence="1 2">BT507</strain>
    </source>
</reference>
<gene>
    <name evidence="1" type="ORF">J4D97_20750</name>
</gene>
<keyword evidence="2" id="KW-1185">Reference proteome</keyword>
<protein>
    <submittedName>
        <fullName evidence="1">Uncharacterized protein</fullName>
    </submittedName>
</protein>